<dbReference type="HAMAP" id="MF_03028">
    <property type="entry name" value="Pescadillo"/>
    <property type="match status" value="1"/>
</dbReference>
<dbReference type="AlphaFoldDB" id="A0A8R1U010"/>
<comment type="similarity">
    <text evidence="4">Belongs to the pescadillo family.</text>
</comment>
<sequence length="528" mass="62139">MRIKKKYESGAATNYITRGRALKKLQLSLKDFRRLCILKGIYPHEPSHKKKVNKGSTENRVYYYAKDINFLASEPIIKKFREYKIFLKKLTTAKAKRDEERVKKLYERRPEYQLDHIVKERYPTFESALRDLDDALCLLFAFAVLPHTKVITSSLVASSRRLTAEFNHYIIESNSLNKVFISIKGIYYEAEVMGERVTWIVGHDRGVGHVSEVDFSVMATFAEFYITMLEFVNFRLYQSIGLFYPPKLAFKSDKSEDNDETEEGRIYSMAYPLSRFECYEEQIDVNINDAVNNELNDKLCDVEKRKQLFVNCRFWLNREVPKDPLAIIIRSCGGVVSWENCPAAQYYENDAQITHQIVDRPLLDNHRNLNRIYVQPQWVFDSFNRRSRLPVNKYLPGAILPPHLSPFSSDYDSYEEQLKQLKQLKLLNKASSSAIERKEIEGESKLQEKKKILKEKEVSTMNVSKGRMHKENLQKKLNEKGHELKLREMLIPKKRKRVYSKIKRGIKRRIHEEKKLNEKRLKILEAVN</sequence>
<evidence type="ECO:0000313" key="7">
    <source>
        <dbReference type="Proteomes" id="UP000024404"/>
    </source>
</evidence>
<dbReference type="PANTHER" id="PTHR12221">
    <property type="entry name" value="PESCADILLO - RELATED"/>
    <property type="match status" value="1"/>
</dbReference>
<dbReference type="EnsemblMetazoa" id="OVOC8587.1">
    <property type="protein sequence ID" value="OVOC8587.1"/>
    <property type="gene ID" value="WBGene00245396"/>
</dbReference>
<dbReference type="EMBL" id="CMVM020000249">
    <property type="status" value="NOT_ANNOTATED_CDS"/>
    <property type="molecule type" value="Genomic_DNA"/>
</dbReference>
<dbReference type="InterPro" id="IPR010613">
    <property type="entry name" value="PES"/>
</dbReference>
<dbReference type="GO" id="GO:0030687">
    <property type="term" value="C:preribosome, large subunit precursor"/>
    <property type="evidence" value="ECO:0007669"/>
    <property type="project" value="UniProtKB-UniRule"/>
</dbReference>
<keyword evidence="7" id="KW-1185">Reference proteome</keyword>
<dbReference type="SUPFAM" id="SSF52113">
    <property type="entry name" value="BRCT domain"/>
    <property type="match status" value="1"/>
</dbReference>
<feature type="domain" description="BRCT" evidence="5">
    <location>
        <begin position="304"/>
        <end position="396"/>
    </location>
</feature>
<dbReference type="InterPro" id="IPR036420">
    <property type="entry name" value="BRCT_dom_sf"/>
</dbReference>
<evidence type="ECO:0000256" key="4">
    <source>
        <dbReference type="HAMAP-Rule" id="MF_03028"/>
    </source>
</evidence>
<dbReference type="Gene3D" id="3.40.50.10190">
    <property type="entry name" value="BRCT domain"/>
    <property type="match status" value="1"/>
</dbReference>
<dbReference type="GO" id="GO:0005654">
    <property type="term" value="C:nucleoplasm"/>
    <property type="evidence" value="ECO:0007669"/>
    <property type="project" value="UniProtKB-SubCell"/>
</dbReference>
<dbReference type="Proteomes" id="UP000024404">
    <property type="component" value="Unassembled WGS sequence"/>
</dbReference>
<keyword evidence="1 4" id="KW-0690">Ribosome biogenesis</keyword>
<dbReference type="FunFam" id="3.40.50.10190:FF:000002">
    <property type="entry name" value="Pescadillo homolog"/>
    <property type="match status" value="1"/>
</dbReference>
<organism evidence="6 7">
    <name type="scientific">Onchocerca volvulus</name>
    <dbReference type="NCBI Taxonomy" id="6282"/>
    <lineage>
        <taxon>Eukaryota</taxon>
        <taxon>Metazoa</taxon>
        <taxon>Ecdysozoa</taxon>
        <taxon>Nematoda</taxon>
        <taxon>Chromadorea</taxon>
        <taxon>Rhabditida</taxon>
        <taxon>Spirurina</taxon>
        <taxon>Spiruromorpha</taxon>
        <taxon>Filarioidea</taxon>
        <taxon>Onchocercidae</taxon>
        <taxon>Onchocerca</taxon>
    </lineage>
</organism>
<protein>
    <recommendedName>
        <fullName evidence="4">Pescadillo homolog</fullName>
    </recommendedName>
</protein>
<accession>A0A8R1U010</accession>
<dbReference type="GO" id="GO:0000463">
    <property type="term" value="P:maturation of LSU-rRNA from tricistronic rRNA transcript (SSU-rRNA, 5.8S rRNA, LSU-rRNA)"/>
    <property type="evidence" value="ECO:0007669"/>
    <property type="project" value="UniProtKB-UniRule"/>
</dbReference>
<proteinExistence type="inferred from homology"/>
<dbReference type="Pfam" id="PF06732">
    <property type="entry name" value="Pescadillo_N"/>
    <property type="match status" value="1"/>
</dbReference>
<evidence type="ECO:0000256" key="1">
    <source>
        <dbReference type="ARBA" id="ARBA00022517"/>
    </source>
</evidence>
<evidence type="ECO:0000256" key="3">
    <source>
        <dbReference type="ARBA" id="ARBA00023242"/>
    </source>
</evidence>
<evidence type="ECO:0000256" key="2">
    <source>
        <dbReference type="ARBA" id="ARBA00022552"/>
    </source>
</evidence>
<dbReference type="Pfam" id="PF16589">
    <property type="entry name" value="BRCT_2"/>
    <property type="match status" value="1"/>
</dbReference>
<reference evidence="7" key="1">
    <citation type="submission" date="2013-10" db="EMBL/GenBank/DDBJ databases">
        <title>Genome sequencing of Onchocerca volvulus.</title>
        <authorList>
            <person name="Cotton J."/>
            <person name="Tsai J."/>
            <person name="Stanley E."/>
            <person name="Tracey A."/>
            <person name="Holroyd N."/>
            <person name="Lustigman S."/>
            <person name="Berriman M."/>
        </authorList>
    </citation>
    <scope>NUCLEOTIDE SEQUENCE</scope>
</reference>
<reference evidence="6" key="2">
    <citation type="submission" date="2022-06" db="UniProtKB">
        <authorList>
            <consortium name="EnsemblMetazoa"/>
        </authorList>
    </citation>
    <scope>IDENTIFICATION</scope>
</reference>
<dbReference type="CDD" id="cd17709">
    <property type="entry name" value="BRCT_pescadillo_like"/>
    <property type="match status" value="1"/>
</dbReference>
<name>A0A8R1U010_ONCVO</name>
<dbReference type="InterPro" id="IPR001357">
    <property type="entry name" value="BRCT_dom"/>
</dbReference>
<dbReference type="GO" id="GO:0000466">
    <property type="term" value="P:maturation of 5.8S rRNA from tricistronic rRNA transcript (SSU-rRNA, 5.8S rRNA, LSU-rRNA)"/>
    <property type="evidence" value="ECO:0007669"/>
    <property type="project" value="UniProtKB-UniRule"/>
</dbReference>
<keyword evidence="2 4" id="KW-0698">rRNA processing</keyword>
<evidence type="ECO:0000259" key="5">
    <source>
        <dbReference type="PROSITE" id="PS50172"/>
    </source>
</evidence>
<dbReference type="GO" id="GO:0019915">
    <property type="term" value="P:lipid storage"/>
    <property type="evidence" value="ECO:0007669"/>
    <property type="project" value="EnsemblMetazoa"/>
</dbReference>
<dbReference type="PROSITE" id="PS50172">
    <property type="entry name" value="BRCT"/>
    <property type="match status" value="1"/>
</dbReference>
<evidence type="ECO:0000313" key="6">
    <source>
        <dbReference type="EnsemblMetazoa" id="OVOC8587.1"/>
    </source>
</evidence>
<dbReference type="GO" id="GO:0043021">
    <property type="term" value="F:ribonucleoprotein complex binding"/>
    <property type="evidence" value="ECO:0007669"/>
    <property type="project" value="UniProtKB-UniRule"/>
</dbReference>
<dbReference type="GO" id="GO:0003723">
    <property type="term" value="F:RNA binding"/>
    <property type="evidence" value="ECO:0007669"/>
    <property type="project" value="TreeGrafter"/>
</dbReference>
<dbReference type="GO" id="GO:0070545">
    <property type="term" value="C:PeBoW complex"/>
    <property type="evidence" value="ECO:0007669"/>
    <property type="project" value="TreeGrafter"/>
</dbReference>
<keyword evidence="3 4" id="KW-0539">Nucleus</keyword>
<comment type="subcellular location">
    <subcellularLocation>
        <location evidence="4">Nucleus</location>
        <location evidence="4">Nucleolus</location>
    </subcellularLocation>
    <subcellularLocation>
        <location evidence="4">Nucleus</location>
        <location evidence="4">Nucleoplasm</location>
    </subcellularLocation>
</comment>
<comment type="function">
    <text evidence="4">Required for maturation of ribosomal RNAs and formation of the large ribosomal subunit.</text>
</comment>
<dbReference type="PANTHER" id="PTHR12221:SF6">
    <property type="entry name" value="PESCADILLO HOMOLOG"/>
    <property type="match status" value="1"/>
</dbReference>